<evidence type="ECO:0000313" key="1">
    <source>
        <dbReference type="EMBL" id="RYU79123.1"/>
    </source>
</evidence>
<dbReference type="Pfam" id="PF13715">
    <property type="entry name" value="CarbopepD_reg_2"/>
    <property type="match status" value="1"/>
</dbReference>
<sequence>MENRLPAQLIFRAWPGFGYFCAACTNPGAGSVTGVRVICSSSILAALTFLPSSLPFSWRRLSLLLALVLLVQAAQAQVQLRGTIIDKDTKEALPFASVSVNKTTIGTTTNVDGEFSLNVPKLPVTLILSELGHLRDTLRVTSNAELLRIPLASAVVELPEVKVGSYPYQLVNHAYQEMEKNYGRKYFGKAFYRQITRIANQPTELQEVVWNVKSSNARIEGTTMAQGRYAAVPSITSFANFSLYTKSYGLYDANADTAKSLALLSPNVFKNYLLELKGVLAGADSLKGGIAEIDFETRPELTKYRAQGTVWIDIDTYRVVRYRMSTPNFTASTNNVNQKFRNTKLELEMAFQATEAPTAPLEYMKVNLNSELITPGKPVAPLSVSSFTYFYDTNTTPTGLPYARVSVQDRDLEAIKSVKYDPAFWVNNSAVKRTPVEDEVIQSFEKKGAFGTMVKAPEKKPATRRR</sequence>
<keyword evidence="1" id="KW-0645">Protease</keyword>
<name>A0A4Q5LCR3_9BACT</name>
<dbReference type="AlphaFoldDB" id="A0A4Q5LCR3"/>
<accession>A0A4Q5LCR3</accession>
<comment type="caution">
    <text evidence="1">The sequence shown here is derived from an EMBL/GenBank/DDBJ whole genome shotgun (WGS) entry which is preliminary data.</text>
</comment>
<dbReference type="OrthoDB" id="1489599at2"/>
<dbReference type="GO" id="GO:0004180">
    <property type="term" value="F:carboxypeptidase activity"/>
    <property type="evidence" value="ECO:0007669"/>
    <property type="project" value="UniProtKB-KW"/>
</dbReference>
<organism evidence="1 2">
    <name type="scientific">Hymenobacter persicinus</name>
    <dbReference type="NCBI Taxonomy" id="2025506"/>
    <lineage>
        <taxon>Bacteria</taxon>
        <taxon>Pseudomonadati</taxon>
        <taxon>Bacteroidota</taxon>
        <taxon>Cytophagia</taxon>
        <taxon>Cytophagales</taxon>
        <taxon>Hymenobacteraceae</taxon>
        <taxon>Hymenobacter</taxon>
    </lineage>
</organism>
<proteinExistence type="predicted"/>
<reference evidence="1 2" key="1">
    <citation type="submission" date="2019-02" db="EMBL/GenBank/DDBJ databases">
        <title>Bacterial novel species isolated from soil.</title>
        <authorList>
            <person name="Jung H.-Y."/>
        </authorList>
    </citation>
    <scope>NUCLEOTIDE SEQUENCE [LARGE SCALE GENOMIC DNA]</scope>
    <source>
        <strain evidence="1 2">1-3-3-3</strain>
    </source>
</reference>
<keyword evidence="1" id="KW-0121">Carboxypeptidase</keyword>
<dbReference type="InterPro" id="IPR008969">
    <property type="entry name" value="CarboxyPept-like_regulatory"/>
</dbReference>
<keyword evidence="1" id="KW-0378">Hydrolase</keyword>
<dbReference type="Gene3D" id="2.60.40.1120">
    <property type="entry name" value="Carboxypeptidase-like, regulatory domain"/>
    <property type="match status" value="1"/>
</dbReference>
<gene>
    <name evidence="1" type="ORF">EWM57_11345</name>
</gene>
<keyword evidence="2" id="KW-1185">Reference proteome</keyword>
<dbReference type="Proteomes" id="UP000294155">
    <property type="component" value="Unassembled WGS sequence"/>
</dbReference>
<dbReference type="SUPFAM" id="SSF49464">
    <property type="entry name" value="Carboxypeptidase regulatory domain-like"/>
    <property type="match status" value="1"/>
</dbReference>
<protein>
    <submittedName>
        <fullName evidence="1">Carboxypeptidase-like regulatory domain-containing protein</fullName>
    </submittedName>
</protein>
<dbReference type="EMBL" id="SEWE01000021">
    <property type="protein sequence ID" value="RYU79123.1"/>
    <property type="molecule type" value="Genomic_DNA"/>
</dbReference>
<evidence type="ECO:0000313" key="2">
    <source>
        <dbReference type="Proteomes" id="UP000294155"/>
    </source>
</evidence>